<dbReference type="NCBIfam" id="NF002633">
    <property type="entry name" value="PRK02304.1-2"/>
    <property type="match status" value="1"/>
</dbReference>
<evidence type="ECO:0000256" key="10">
    <source>
        <dbReference type="ARBA" id="ARBA00022679"/>
    </source>
</evidence>
<dbReference type="FunFam" id="3.40.50.2020:FF:000004">
    <property type="entry name" value="Adenine phosphoribosyltransferase"/>
    <property type="match status" value="1"/>
</dbReference>
<dbReference type="GO" id="GO:0003999">
    <property type="term" value="F:adenine phosphoribosyltransferase activity"/>
    <property type="evidence" value="ECO:0007669"/>
    <property type="project" value="UniProtKB-UniRule"/>
</dbReference>
<comment type="pathway">
    <text evidence="4 12">Purine metabolism; AMP biosynthesis via salvage pathway; AMP from adenine: step 1/1.</text>
</comment>
<gene>
    <name evidence="12 14" type="primary">apt</name>
    <name evidence="14" type="ORF">HMPREF9013_0590</name>
</gene>
<dbReference type="CDD" id="cd06223">
    <property type="entry name" value="PRTases_typeI"/>
    <property type="match status" value="1"/>
</dbReference>
<dbReference type="InterPro" id="IPR000836">
    <property type="entry name" value="PRTase_dom"/>
</dbReference>
<evidence type="ECO:0000256" key="1">
    <source>
        <dbReference type="ARBA" id="ARBA00000868"/>
    </source>
</evidence>
<feature type="domain" description="Phosphoribosyltransferase" evidence="13">
    <location>
        <begin position="49"/>
        <end position="169"/>
    </location>
</feature>
<proteinExistence type="inferred from homology"/>
<evidence type="ECO:0000256" key="7">
    <source>
        <dbReference type="ARBA" id="ARBA00011893"/>
    </source>
</evidence>
<comment type="catalytic activity">
    <reaction evidence="1 12">
        <text>AMP + diphosphate = 5-phospho-alpha-D-ribose 1-diphosphate + adenine</text>
        <dbReference type="Rhea" id="RHEA:16609"/>
        <dbReference type="ChEBI" id="CHEBI:16708"/>
        <dbReference type="ChEBI" id="CHEBI:33019"/>
        <dbReference type="ChEBI" id="CHEBI:58017"/>
        <dbReference type="ChEBI" id="CHEBI:456215"/>
        <dbReference type="EC" id="2.4.2.7"/>
    </reaction>
</comment>
<dbReference type="GO" id="GO:0005737">
    <property type="term" value="C:cytoplasm"/>
    <property type="evidence" value="ECO:0007669"/>
    <property type="project" value="UniProtKB-SubCell"/>
</dbReference>
<dbReference type="PANTHER" id="PTHR32315">
    <property type="entry name" value="ADENINE PHOSPHORIBOSYLTRANSFERASE"/>
    <property type="match status" value="1"/>
</dbReference>
<name>D2MQN6_9FIRM</name>
<evidence type="ECO:0000256" key="12">
    <source>
        <dbReference type="HAMAP-Rule" id="MF_00004"/>
    </source>
</evidence>
<evidence type="ECO:0000256" key="2">
    <source>
        <dbReference type="ARBA" id="ARBA00003968"/>
    </source>
</evidence>
<dbReference type="GO" id="GO:0044209">
    <property type="term" value="P:AMP salvage"/>
    <property type="evidence" value="ECO:0007669"/>
    <property type="project" value="UniProtKB-UniRule"/>
</dbReference>
<protein>
    <recommendedName>
        <fullName evidence="7 12">Adenine phosphoribosyltransferase</fullName>
        <shortName evidence="12">APRT</shortName>
        <ecNumber evidence="7 12">2.4.2.7</ecNumber>
    </recommendedName>
</protein>
<evidence type="ECO:0000256" key="6">
    <source>
        <dbReference type="ARBA" id="ARBA00011738"/>
    </source>
</evidence>
<dbReference type="EC" id="2.4.2.7" evidence="7 12"/>
<dbReference type="eggNOG" id="COG0503">
    <property type="taxonomic scope" value="Bacteria"/>
</dbReference>
<dbReference type="AlphaFoldDB" id="D2MQN6"/>
<dbReference type="InterPro" id="IPR050054">
    <property type="entry name" value="UPRTase/APRTase"/>
</dbReference>
<reference evidence="15" key="1">
    <citation type="submission" date="2009-12" db="EMBL/GenBank/DDBJ databases">
        <title>Sequence of Clostridiales genomosp. BVAB3 str. UPII9-5.</title>
        <authorList>
            <person name="Madupu R."/>
            <person name="Durkin A.S."/>
            <person name="Torralba M."/>
            <person name="Methe B."/>
            <person name="Sutton G.G."/>
            <person name="Strausberg R.L."/>
            <person name="Nelson K.E."/>
        </authorList>
    </citation>
    <scope>NUCLEOTIDE SEQUENCE [LARGE SCALE GENOMIC DNA]</scope>
    <source>
        <strain evidence="15">W1219</strain>
    </source>
</reference>
<evidence type="ECO:0000256" key="4">
    <source>
        <dbReference type="ARBA" id="ARBA00004659"/>
    </source>
</evidence>
<dbReference type="GO" id="GO:0006166">
    <property type="term" value="P:purine ribonucleoside salvage"/>
    <property type="evidence" value="ECO:0007669"/>
    <property type="project" value="UniProtKB-UniRule"/>
</dbReference>
<dbReference type="OrthoDB" id="9803963at2"/>
<evidence type="ECO:0000313" key="14">
    <source>
        <dbReference type="EMBL" id="EFC05305.1"/>
    </source>
</evidence>
<dbReference type="NCBIfam" id="TIGR01090">
    <property type="entry name" value="apt"/>
    <property type="match status" value="1"/>
</dbReference>
<dbReference type="RefSeq" id="WP_006627699.1">
    <property type="nucleotide sequence ID" value="NZ_ADFR01000016.1"/>
</dbReference>
<dbReference type="HAMAP" id="MF_00004">
    <property type="entry name" value="Aden_phosphoribosyltr"/>
    <property type="match status" value="1"/>
</dbReference>
<dbReference type="STRING" id="679192.HMPREF9013_0590"/>
<dbReference type="NCBIfam" id="NF002634">
    <property type="entry name" value="PRK02304.1-3"/>
    <property type="match status" value="1"/>
</dbReference>
<dbReference type="Gene3D" id="3.40.50.2020">
    <property type="match status" value="1"/>
</dbReference>
<comment type="caution">
    <text evidence="14">The sequence shown here is derived from an EMBL/GenBank/DDBJ whole genome shotgun (WGS) entry which is preliminary data.</text>
</comment>
<keyword evidence="15" id="KW-1185">Reference proteome</keyword>
<dbReference type="SUPFAM" id="SSF53271">
    <property type="entry name" value="PRTase-like"/>
    <property type="match status" value="1"/>
</dbReference>
<keyword evidence="8 12" id="KW-0963">Cytoplasm</keyword>
<dbReference type="GO" id="GO:0016208">
    <property type="term" value="F:AMP binding"/>
    <property type="evidence" value="ECO:0007669"/>
    <property type="project" value="TreeGrafter"/>
</dbReference>
<keyword evidence="10 12" id="KW-0808">Transferase</keyword>
<comment type="subunit">
    <text evidence="6 12">Homodimer.</text>
</comment>
<comment type="subcellular location">
    <subcellularLocation>
        <location evidence="3 12">Cytoplasm</location>
    </subcellularLocation>
</comment>
<evidence type="ECO:0000313" key="15">
    <source>
        <dbReference type="Proteomes" id="UP000005017"/>
    </source>
</evidence>
<keyword evidence="11 12" id="KW-0660">Purine salvage</keyword>
<evidence type="ECO:0000256" key="8">
    <source>
        <dbReference type="ARBA" id="ARBA00022490"/>
    </source>
</evidence>
<evidence type="ECO:0000256" key="5">
    <source>
        <dbReference type="ARBA" id="ARBA00008391"/>
    </source>
</evidence>
<dbReference type="UniPathway" id="UPA00588">
    <property type="reaction ID" value="UER00646"/>
</dbReference>
<dbReference type="InterPro" id="IPR029057">
    <property type="entry name" value="PRTase-like"/>
</dbReference>
<dbReference type="InterPro" id="IPR005764">
    <property type="entry name" value="Ade_phspho_trans"/>
</dbReference>
<evidence type="ECO:0000256" key="9">
    <source>
        <dbReference type="ARBA" id="ARBA00022676"/>
    </source>
</evidence>
<comment type="function">
    <text evidence="2 12">Catalyzes a salvage reaction resulting in the formation of AMP, that is energically less costly than de novo synthesis.</text>
</comment>
<sequence>MALNLADYIAAIPNFPSKGILFRDVTPLIQNGEAFKEVTNQLEVYARKVKADIIVGPESRGFIFGCPLAVQMGLGFVPVRKPGKLPRETISKEYSLEYGSNEVFMHKDAIKPGQRVLIVDDLLATGGTAKATCEMVEELGGVVAGCAFIVELYGNGMEGRKMLEDYNVFSMVELSDQ</sequence>
<keyword evidence="9 12" id="KW-0328">Glycosyltransferase</keyword>
<dbReference type="GO" id="GO:0002055">
    <property type="term" value="F:adenine binding"/>
    <property type="evidence" value="ECO:0007669"/>
    <property type="project" value="TreeGrafter"/>
</dbReference>
<dbReference type="EMBL" id="ADFR01000016">
    <property type="protein sequence ID" value="EFC05305.1"/>
    <property type="molecule type" value="Genomic_DNA"/>
</dbReference>
<organism evidence="14 15">
    <name type="scientific">Bulleidia extructa W1219</name>
    <dbReference type="NCBI Taxonomy" id="679192"/>
    <lineage>
        <taxon>Bacteria</taxon>
        <taxon>Bacillati</taxon>
        <taxon>Bacillota</taxon>
        <taxon>Erysipelotrichia</taxon>
        <taxon>Erysipelotrichales</taxon>
        <taxon>Erysipelotrichaceae</taxon>
        <taxon>Bulleidia</taxon>
    </lineage>
</organism>
<dbReference type="GO" id="GO:0006168">
    <property type="term" value="P:adenine salvage"/>
    <property type="evidence" value="ECO:0007669"/>
    <property type="project" value="InterPro"/>
</dbReference>
<evidence type="ECO:0000256" key="3">
    <source>
        <dbReference type="ARBA" id="ARBA00004496"/>
    </source>
</evidence>
<dbReference type="NCBIfam" id="NF002636">
    <property type="entry name" value="PRK02304.1-5"/>
    <property type="match status" value="1"/>
</dbReference>
<dbReference type="Proteomes" id="UP000005017">
    <property type="component" value="Unassembled WGS sequence"/>
</dbReference>
<comment type="similarity">
    <text evidence="5 12">Belongs to the purine/pyrimidine phosphoribosyltransferase family.</text>
</comment>
<accession>D2MQN6</accession>
<evidence type="ECO:0000256" key="11">
    <source>
        <dbReference type="ARBA" id="ARBA00022726"/>
    </source>
</evidence>
<evidence type="ECO:0000259" key="13">
    <source>
        <dbReference type="Pfam" id="PF00156"/>
    </source>
</evidence>
<dbReference type="PANTHER" id="PTHR32315:SF3">
    <property type="entry name" value="ADENINE PHOSPHORIBOSYLTRANSFERASE"/>
    <property type="match status" value="1"/>
</dbReference>
<dbReference type="Pfam" id="PF00156">
    <property type="entry name" value="Pribosyltran"/>
    <property type="match status" value="1"/>
</dbReference>